<name>A0ABR5SC69_9BACT</name>
<gene>
    <name evidence="1" type="ORF">ASN18_2751</name>
</gene>
<dbReference type="EMBL" id="LNQR01000106">
    <property type="protein sequence ID" value="KWT79393.1"/>
    <property type="molecule type" value="Genomic_DNA"/>
</dbReference>
<evidence type="ECO:0008006" key="3">
    <source>
        <dbReference type="Google" id="ProtNLM"/>
    </source>
</evidence>
<keyword evidence="2" id="KW-1185">Reference proteome</keyword>
<accession>A0ABR5SC69</accession>
<organism evidence="1 2">
    <name type="scientific">Candidatus Magnetominusculus xianensis</name>
    <dbReference type="NCBI Taxonomy" id="1748249"/>
    <lineage>
        <taxon>Bacteria</taxon>
        <taxon>Pseudomonadati</taxon>
        <taxon>Nitrospirota</taxon>
        <taxon>Nitrospiria</taxon>
        <taxon>Nitrospirales</taxon>
        <taxon>Nitrospiraceae</taxon>
        <taxon>Candidatus Magnetominusculus</taxon>
    </lineage>
</organism>
<reference evidence="1 2" key="1">
    <citation type="submission" date="2015-11" db="EMBL/GenBank/DDBJ databases">
        <authorList>
            <person name="Lin W."/>
        </authorList>
    </citation>
    <scope>NUCLEOTIDE SEQUENCE [LARGE SCALE GENOMIC DNA]</scope>
    <source>
        <strain evidence="1 2">HCH-1</strain>
    </source>
</reference>
<evidence type="ECO:0000313" key="1">
    <source>
        <dbReference type="EMBL" id="KWT79393.1"/>
    </source>
</evidence>
<dbReference type="Proteomes" id="UP000060487">
    <property type="component" value="Unassembled WGS sequence"/>
</dbReference>
<dbReference type="RefSeq" id="WP_085053373.1">
    <property type="nucleotide sequence ID" value="NZ_LNQR01000106.1"/>
</dbReference>
<protein>
    <recommendedName>
        <fullName evidence="3">Type II toxin-antitoxin system HicA family toxin</fullName>
    </recommendedName>
</protein>
<sequence length="94" mass="10879">MPIERKQIETSLQKKGFVQEGGDHKYFYHEVDGKRTGAYAFTSRSTGHKTYTDNLLGAMKIQLRLDSLNQVKRLLECPMDSEEYNKILRQKGVL</sequence>
<proteinExistence type="predicted"/>
<evidence type="ECO:0000313" key="2">
    <source>
        <dbReference type="Proteomes" id="UP000060487"/>
    </source>
</evidence>
<comment type="caution">
    <text evidence="1">The sequence shown here is derived from an EMBL/GenBank/DDBJ whole genome shotgun (WGS) entry which is preliminary data.</text>
</comment>